<dbReference type="InterPro" id="IPR040026">
    <property type="entry name" value="FliD"/>
</dbReference>
<dbReference type="KEGG" id="psu:Psesu_1507"/>
<dbReference type="EMBL" id="CP002446">
    <property type="protein sequence ID" value="ADV27354.1"/>
    <property type="molecule type" value="Genomic_DNA"/>
</dbReference>
<accession>E6WSR7</accession>
<evidence type="ECO:0000256" key="5">
    <source>
        <dbReference type="RuleBase" id="RU362066"/>
    </source>
</evidence>
<evidence type="ECO:0000259" key="7">
    <source>
        <dbReference type="Pfam" id="PF07195"/>
    </source>
</evidence>
<feature type="domain" description="Flagellar hook-associated protein 2 C-terminal" evidence="7">
    <location>
        <begin position="216"/>
        <end position="432"/>
    </location>
</feature>
<dbReference type="Proteomes" id="UP000008632">
    <property type="component" value="Chromosome"/>
</dbReference>
<dbReference type="GO" id="GO:0071973">
    <property type="term" value="P:bacterial-type flagellum-dependent cell motility"/>
    <property type="evidence" value="ECO:0007669"/>
    <property type="project" value="TreeGrafter"/>
</dbReference>
<comment type="function">
    <text evidence="5">Required for morphogenesis and for the elongation of the flagellar filament by facilitating polymerization of the flagellin monomers at the tip of growing filament. Forms a capping structure, which prevents flagellin subunits (transported through the central channel of the flagellum) from leaking out without polymerization at the distal end.</text>
</comment>
<comment type="subcellular location">
    <subcellularLocation>
        <location evidence="5">Secreted</location>
    </subcellularLocation>
    <subcellularLocation>
        <location evidence="5">Bacterial flagellum</location>
    </subcellularLocation>
</comment>
<keyword evidence="3 5" id="KW-0175">Coiled coil</keyword>
<keyword evidence="8" id="KW-0966">Cell projection</keyword>
<dbReference type="STRING" id="743721.Psesu_1507"/>
<evidence type="ECO:0000313" key="9">
    <source>
        <dbReference type="Proteomes" id="UP000008632"/>
    </source>
</evidence>
<dbReference type="PANTHER" id="PTHR30288">
    <property type="entry name" value="FLAGELLAR CAP/ASSEMBLY PROTEIN FLID"/>
    <property type="match status" value="1"/>
</dbReference>
<reference evidence="8 9" key="1">
    <citation type="submission" date="2011-01" db="EMBL/GenBank/DDBJ databases">
        <title>Complete sequence of Pseudoxanthomonas suwonensis 11-1.</title>
        <authorList>
            <consortium name="US DOE Joint Genome Institute"/>
            <person name="Lucas S."/>
            <person name="Copeland A."/>
            <person name="Lapidus A."/>
            <person name="Cheng J.-F."/>
            <person name="Goodwin L."/>
            <person name="Pitluck S."/>
            <person name="Teshima H."/>
            <person name="Detter J.C."/>
            <person name="Han C."/>
            <person name="Tapia R."/>
            <person name="Land M."/>
            <person name="Hauser L."/>
            <person name="Kyrpides N."/>
            <person name="Ivanova N."/>
            <person name="Ovchinnikova G."/>
            <person name="Siebers A.K."/>
            <person name="Allgaier M."/>
            <person name="Thelen M.P."/>
            <person name="Hugenholtz P."/>
            <person name="Gladden J."/>
            <person name="Woyke T."/>
        </authorList>
    </citation>
    <scope>NUCLEOTIDE SEQUENCE [LARGE SCALE GENOMIC DNA]</scope>
    <source>
        <strain evidence="9">11-1</strain>
    </source>
</reference>
<dbReference type="GO" id="GO:0005576">
    <property type="term" value="C:extracellular region"/>
    <property type="evidence" value="ECO:0007669"/>
    <property type="project" value="UniProtKB-SubCell"/>
</dbReference>
<dbReference type="GO" id="GO:0009421">
    <property type="term" value="C:bacterial-type flagellum filament cap"/>
    <property type="evidence" value="ECO:0007669"/>
    <property type="project" value="InterPro"/>
</dbReference>
<evidence type="ECO:0000256" key="4">
    <source>
        <dbReference type="ARBA" id="ARBA00023143"/>
    </source>
</evidence>
<dbReference type="Pfam" id="PF02465">
    <property type="entry name" value="FliD_N"/>
    <property type="match status" value="1"/>
</dbReference>
<dbReference type="GO" id="GO:0007155">
    <property type="term" value="P:cell adhesion"/>
    <property type="evidence" value="ECO:0007669"/>
    <property type="project" value="InterPro"/>
</dbReference>
<evidence type="ECO:0000256" key="2">
    <source>
        <dbReference type="ARBA" id="ARBA00011255"/>
    </source>
</evidence>
<proteinExistence type="inferred from homology"/>
<sequence length="447" mass="45477">MTSIATGGSGLDIPGLVSQLVQASRLPTESRINSQASSVSAKLSAVGQIKSSLTSLQTALEKLGTAADKPGYLAKVQDGAGFTAATTSSAMSGSYAVEVLSVATAQKLSSAGHAAGAVIGTGTLSIAWGSEDDQRLTIEFEDGATLADIARAVNRAAGGKGVGATVITADDGEHLVFTARDTGTANALSITTTGGDGGLLALTNGAGGGLLEQVAASDARVRVDGFERTSSTNTVGDLVPGVNLTLSAAKPGESFRLDVSSDHAALESALEAFVSAYNSVGSVLKSTSSYNSTTKTASALTGDSLVRGLQQQLRNLASGSSLPLKALGVTLDKSGVMSFDKTKLGEAMASDPQGVSRLFGGEGSLAASLKTVLKTQLDSSEGAIALRTENLNKERSRLEDQMKQLDLRMEKLGSIYLSQFTAMETMIVQLQSGASSLNGLLAQNSKS</sequence>
<evidence type="ECO:0000313" key="8">
    <source>
        <dbReference type="EMBL" id="ADV27354.1"/>
    </source>
</evidence>
<evidence type="ECO:0000256" key="3">
    <source>
        <dbReference type="ARBA" id="ARBA00023054"/>
    </source>
</evidence>
<dbReference type="AlphaFoldDB" id="E6WSR7"/>
<keyword evidence="5" id="KW-0964">Secreted</keyword>
<dbReference type="InterPro" id="IPR010810">
    <property type="entry name" value="Flagellin_hook_IN_motif"/>
</dbReference>
<dbReference type="eggNOG" id="COG1345">
    <property type="taxonomic scope" value="Bacteria"/>
</dbReference>
<organism evidence="8 9">
    <name type="scientific">Pseudoxanthomonas suwonensis (strain 11-1)</name>
    <dbReference type="NCBI Taxonomy" id="743721"/>
    <lineage>
        <taxon>Bacteria</taxon>
        <taxon>Pseudomonadati</taxon>
        <taxon>Pseudomonadota</taxon>
        <taxon>Gammaproteobacteria</taxon>
        <taxon>Lysobacterales</taxon>
        <taxon>Lysobacteraceae</taxon>
        <taxon>Pseudoxanthomonas</taxon>
    </lineage>
</organism>
<dbReference type="InterPro" id="IPR003481">
    <property type="entry name" value="FliD_N"/>
</dbReference>
<comment type="similarity">
    <text evidence="1 5">Belongs to the FliD family.</text>
</comment>
<keyword evidence="8" id="KW-0969">Cilium</keyword>
<dbReference type="HOGENOM" id="CLU_015182_5_1_6"/>
<dbReference type="OrthoDB" id="5980200at2"/>
<keyword evidence="4 5" id="KW-0975">Bacterial flagellum</keyword>
<dbReference type="GO" id="GO:0009424">
    <property type="term" value="C:bacterial-type flagellum hook"/>
    <property type="evidence" value="ECO:0007669"/>
    <property type="project" value="UniProtKB-UniRule"/>
</dbReference>
<dbReference type="Pfam" id="PF07195">
    <property type="entry name" value="FliD_C"/>
    <property type="match status" value="1"/>
</dbReference>
<feature type="coiled-coil region" evidence="5">
    <location>
        <begin position="388"/>
        <end position="415"/>
    </location>
</feature>
<name>E6WSR7_PSEUU</name>
<keyword evidence="9" id="KW-1185">Reference proteome</keyword>
<keyword evidence="8" id="KW-0282">Flagellum</keyword>
<evidence type="ECO:0000256" key="1">
    <source>
        <dbReference type="ARBA" id="ARBA00009764"/>
    </source>
</evidence>
<evidence type="ECO:0000259" key="6">
    <source>
        <dbReference type="Pfam" id="PF02465"/>
    </source>
</evidence>
<dbReference type="PANTHER" id="PTHR30288:SF0">
    <property type="entry name" value="FLAGELLAR HOOK-ASSOCIATED PROTEIN 2"/>
    <property type="match status" value="1"/>
</dbReference>
<dbReference type="RefSeq" id="WP_013535182.1">
    <property type="nucleotide sequence ID" value="NC_014924.1"/>
</dbReference>
<gene>
    <name evidence="8" type="ordered locus">Psesu_1507</name>
</gene>
<dbReference type="Pfam" id="PF07196">
    <property type="entry name" value="Flagellin_IN"/>
    <property type="match status" value="1"/>
</dbReference>
<dbReference type="InterPro" id="IPR010809">
    <property type="entry name" value="FliD_C"/>
</dbReference>
<protein>
    <recommendedName>
        <fullName evidence="5">Flagellar hook-associated protein 2</fullName>
        <shortName evidence="5">HAP2</shortName>
    </recommendedName>
    <alternativeName>
        <fullName evidence="5">Flagellar cap protein</fullName>
    </alternativeName>
</protein>
<feature type="domain" description="Flagellar hook-associated protein 2 N-terminal" evidence="6">
    <location>
        <begin position="9"/>
        <end position="106"/>
    </location>
</feature>
<comment type="subunit">
    <text evidence="2 5">Homopentamer.</text>
</comment>